<dbReference type="Gene3D" id="3.40.50.1820">
    <property type="entry name" value="alpha/beta hydrolase"/>
    <property type="match status" value="1"/>
</dbReference>
<evidence type="ECO:0000259" key="1">
    <source>
        <dbReference type="Pfam" id="PF12146"/>
    </source>
</evidence>
<organism evidence="2 3">
    <name type="scientific">Polyangium jinanense</name>
    <dbReference type="NCBI Taxonomy" id="2829994"/>
    <lineage>
        <taxon>Bacteria</taxon>
        <taxon>Pseudomonadati</taxon>
        <taxon>Myxococcota</taxon>
        <taxon>Polyangia</taxon>
        <taxon>Polyangiales</taxon>
        <taxon>Polyangiaceae</taxon>
        <taxon>Polyangium</taxon>
    </lineage>
</organism>
<feature type="domain" description="Serine aminopeptidase S33" evidence="1">
    <location>
        <begin position="38"/>
        <end position="98"/>
    </location>
</feature>
<proteinExistence type="predicted"/>
<protein>
    <submittedName>
        <fullName evidence="2">Alpha/beta hydrolase</fullName>
    </submittedName>
</protein>
<dbReference type="RefSeq" id="WP_272428479.1">
    <property type="nucleotide sequence ID" value="NZ_JAGTJJ010000034.1"/>
</dbReference>
<gene>
    <name evidence="2" type="ORF">KEG57_36645</name>
</gene>
<keyword evidence="2" id="KW-0378">Hydrolase</keyword>
<dbReference type="GO" id="GO:0016787">
    <property type="term" value="F:hydrolase activity"/>
    <property type="evidence" value="ECO:0007669"/>
    <property type="project" value="UniProtKB-KW"/>
</dbReference>
<dbReference type="InterPro" id="IPR029058">
    <property type="entry name" value="AB_hydrolase_fold"/>
</dbReference>
<comment type="caution">
    <text evidence="2">The sequence shown here is derived from an EMBL/GenBank/DDBJ whole genome shotgun (WGS) entry which is preliminary data.</text>
</comment>
<dbReference type="SUPFAM" id="SSF53474">
    <property type="entry name" value="alpha/beta-Hydrolases"/>
    <property type="match status" value="1"/>
</dbReference>
<accession>A0A9X3X8U4</accession>
<dbReference type="InterPro" id="IPR022742">
    <property type="entry name" value="Hydrolase_4"/>
</dbReference>
<evidence type="ECO:0000313" key="2">
    <source>
        <dbReference type="EMBL" id="MDC3986064.1"/>
    </source>
</evidence>
<dbReference type="Pfam" id="PF12146">
    <property type="entry name" value="Hydrolase_4"/>
    <property type="match status" value="1"/>
</dbReference>
<dbReference type="EMBL" id="JAGTJJ010000034">
    <property type="protein sequence ID" value="MDC3986064.1"/>
    <property type="molecule type" value="Genomic_DNA"/>
</dbReference>
<dbReference type="Proteomes" id="UP001151081">
    <property type="component" value="Unassembled WGS sequence"/>
</dbReference>
<sequence length="115" mass="12673">MRSLVLSVTSGGIDVHALGALDWRREFAAQNPHAPRWFLDAREDLTPRLGQIAVPVLLLWGDADPISPVAVGRRLTELLPDAELVVIPAGTHELASERASEVLPHVERHLLKPRK</sequence>
<reference evidence="2 3" key="1">
    <citation type="submission" date="2021-04" db="EMBL/GenBank/DDBJ databases">
        <title>Genome analysis of Polyangium sp.</title>
        <authorList>
            <person name="Li Y."/>
            <person name="Wang J."/>
        </authorList>
    </citation>
    <scope>NUCLEOTIDE SEQUENCE [LARGE SCALE GENOMIC DNA]</scope>
    <source>
        <strain evidence="2 3">SDU14</strain>
    </source>
</reference>
<evidence type="ECO:0000313" key="3">
    <source>
        <dbReference type="Proteomes" id="UP001151081"/>
    </source>
</evidence>
<name>A0A9X3X8U4_9BACT</name>
<keyword evidence="3" id="KW-1185">Reference proteome</keyword>
<dbReference type="AlphaFoldDB" id="A0A9X3X8U4"/>